<feature type="compositionally biased region" description="Polar residues" evidence="1">
    <location>
        <begin position="17"/>
        <end position="29"/>
    </location>
</feature>
<sequence length="102" mass="11556">MANFDTPYKPKPDTGTLRAQGSKKTSNSPDYWGDIRINLKDLTAIKIEDGCHVIKLSGWKKIDKSGKVYLSIGVNRFIPKDEGGTVRQEDQRQDFPDEEIPF</sequence>
<name>A0A6J5QDW1_9CAUD</name>
<evidence type="ECO:0000256" key="1">
    <source>
        <dbReference type="SAM" id="MobiDB-lite"/>
    </source>
</evidence>
<feature type="region of interest" description="Disordered" evidence="1">
    <location>
        <begin position="80"/>
        <end position="102"/>
    </location>
</feature>
<gene>
    <name evidence="2" type="ORF">UFOVP1049_43</name>
</gene>
<dbReference type="EMBL" id="LR796986">
    <property type="protein sequence ID" value="CAB4180506.1"/>
    <property type="molecule type" value="Genomic_DNA"/>
</dbReference>
<proteinExistence type="predicted"/>
<evidence type="ECO:0000313" key="2">
    <source>
        <dbReference type="EMBL" id="CAB4180506.1"/>
    </source>
</evidence>
<organism evidence="2">
    <name type="scientific">uncultured Caudovirales phage</name>
    <dbReference type="NCBI Taxonomy" id="2100421"/>
    <lineage>
        <taxon>Viruses</taxon>
        <taxon>Duplodnaviria</taxon>
        <taxon>Heunggongvirae</taxon>
        <taxon>Uroviricota</taxon>
        <taxon>Caudoviricetes</taxon>
        <taxon>Peduoviridae</taxon>
        <taxon>Maltschvirus</taxon>
        <taxon>Maltschvirus maltsch</taxon>
    </lineage>
</organism>
<feature type="region of interest" description="Disordered" evidence="1">
    <location>
        <begin position="1"/>
        <end position="30"/>
    </location>
</feature>
<accession>A0A6J5QDW1</accession>
<reference evidence="2" key="1">
    <citation type="submission" date="2020-05" db="EMBL/GenBank/DDBJ databases">
        <authorList>
            <person name="Chiriac C."/>
            <person name="Salcher M."/>
            <person name="Ghai R."/>
            <person name="Kavagutti S V."/>
        </authorList>
    </citation>
    <scope>NUCLEOTIDE SEQUENCE</scope>
</reference>
<feature type="compositionally biased region" description="Basic and acidic residues" evidence="1">
    <location>
        <begin position="80"/>
        <end position="95"/>
    </location>
</feature>
<protein>
    <submittedName>
        <fullName evidence="2">Uncharacterized protein</fullName>
    </submittedName>
</protein>